<dbReference type="Gene3D" id="3.40.50.2300">
    <property type="match status" value="1"/>
</dbReference>
<accession>A0A6V8LXV7</accession>
<dbReference type="InterPro" id="IPR036890">
    <property type="entry name" value="HATPase_C_sf"/>
</dbReference>
<gene>
    <name evidence="23" type="primary">arcB</name>
    <name evidence="23" type="ORF">NNJEOMEG_02333</name>
</gene>
<dbReference type="FunFam" id="3.30.565.10:FF:000010">
    <property type="entry name" value="Sensor histidine kinase RcsC"/>
    <property type="match status" value="1"/>
</dbReference>
<dbReference type="SUPFAM" id="SSF52172">
    <property type="entry name" value="CheY-like"/>
    <property type="match status" value="1"/>
</dbReference>
<dbReference type="InterPro" id="IPR000700">
    <property type="entry name" value="PAS-assoc_C"/>
</dbReference>
<dbReference type="CDD" id="cd00082">
    <property type="entry name" value="HisKA"/>
    <property type="match status" value="1"/>
</dbReference>
<evidence type="ECO:0000256" key="12">
    <source>
        <dbReference type="ARBA" id="ARBA00023012"/>
    </source>
</evidence>
<keyword evidence="4" id="KW-1003">Cell membrane</keyword>
<evidence type="ECO:0000256" key="13">
    <source>
        <dbReference type="ARBA" id="ARBA00023136"/>
    </source>
</evidence>
<evidence type="ECO:0000256" key="14">
    <source>
        <dbReference type="ARBA" id="ARBA00064003"/>
    </source>
</evidence>
<dbReference type="PROSITE" id="PS50113">
    <property type="entry name" value="PAC"/>
    <property type="match status" value="1"/>
</dbReference>
<dbReference type="SMART" id="SM00073">
    <property type="entry name" value="HPT"/>
    <property type="match status" value="1"/>
</dbReference>
<evidence type="ECO:0000259" key="22">
    <source>
        <dbReference type="PROSITE" id="PS50894"/>
    </source>
</evidence>
<name>A0A6V8LXV7_9BACT</name>
<feature type="domain" description="PAS" evidence="20">
    <location>
        <begin position="148"/>
        <end position="193"/>
    </location>
</feature>
<dbReference type="SUPFAM" id="SSF55785">
    <property type="entry name" value="PYP-like sensor domain (PAS domain)"/>
    <property type="match status" value="1"/>
</dbReference>
<feature type="domain" description="Histidine kinase" evidence="18">
    <location>
        <begin position="272"/>
        <end position="497"/>
    </location>
</feature>
<protein>
    <recommendedName>
        <fullName evidence="15">Sensory/regulatory protein RpfC</fullName>
        <ecNumber evidence="3">2.7.13.3</ecNumber>
    </recommendedName>
</protein>
<dbReference type="InterPro" id="IPR011006">
    <property type="entry name" value="CheY-like_superfamily"/>
</dbReference>
<evidence type="ECO:0000256" key="17">
    <source>
        <dbReference type="PROSITE-ProRule" id="PRU00169"/>
    </source>
</evidence>
<dbReference type="EC" id="2.7.13.3" evidence="3"/>
<dbReference type="SUPFAM" id="SSF47384">
    <property type="entry name" value="Homodimeric domain of signal transducing histidine kinase"/>
    <property type="match status" value="1"/>
</dbReference>
<keyword evidence="8" id="KW-0547">Nucleotide-binding</keyword>
<dbReference type="PANTHER" id="PTHR45339">
    <property type="entry name" value="HYBRID SIGNAL TRANSDUCTION HISTIDINE KINASE J"/>
    <property type="match status" value="1"/>
</dbReference>
<evidence type="ECO:0000256" key="3">
    <source>
        <dbReference type="ARBA" id="ARBA00012438"/>
    </source>
</evidence>
<dbReference type="InterPro" id="IPR004358">
    <property type="entry name" value="Sig_transdc_His_kin-like_C"/>
</dbReference>
<dbReference type="InterPro" id="IPR001789">
    <property type="entry name" value="Sig_transdc_resp-reg_receiver"/>
</dbReference>
<dbReference type="Gene3D" id="1.20.120.160">
    <property type="entry name" value="HPT domain"/>
    <property type="match status" value="1"/>
</dbReference>
<dbReference type="RefSeq" id="WP_173084616.1">
    <property type="nucleotide sequence ID" value="NZ_BLTE01000010.1"/>
</dbReference>
<evidence type="ECO:0000256" key="2">
    <source>
        <dbReference type="ARBA" id="ARBA00004651"/>
    </source>
</evidence>
<dbReference type="SUPFAM" id="SSF47226">
    <property type="entry name" value="Histidine-containing phosphotransfer domain, HPT domain"/>
    <property type="match status" value="1"/>
</dbReference>
<feature type="domain" description="Response regulatory" evidence="19">
    <location>
        <begin position="519"/>
        <end position="638"/>
    </location>
</feature>
<feature type="domain" description="PAC" evidence="21">
    <location>
        <begin position="203"/>
        <end position="254"/>
    </location>
</feature>
<dbReference type="InterPro" id="IPR005467">
    <property type="entry name" value="His_kinase_dom"/>
</dbReference>
<dbReference type="InterPro" id="IPR035965">
    <property type="entry name" value="PAS-like_dom_sf"/>
</dbReference>
<keyword evidence="5 17" id="KW-0597">Phosphoprotein</keyword>
<evidence type="ECO:0000256" key="16">
    <source>
        <dbReference type="PROSITE-ProRule" id="PRU00110"/>
    </source>
</evidence>
<keyword evidence="7" id="KW-0812">Transmembrane</keyword>
<dbReference type="Pfam" id="PF00072">
    <property type="entry name" value="Response_reg"/>
    <property type="match status" value="1"/>
</dbReference>
<evidence type="ECO:0000256" key="10">
    <source>
        <dbReference type="ARBA" id="ARBA00022840"/>
    </source>
</evidence>
<reference evidence="23 24" key="1">
    <citation type="submission" date="2020-04" db="EMBL/GenBank/DDBJ databases">
        <authorList>
            <consortium name="Desulfovibrio sp. FSS-1 genome sequencing consortium"/>
            <person name="Shimoshige H."/>
            <person name="Kobayashi H."/>
            <person name="Maekawa T."/>
        </authorList>
    </citation>
    <scope>NUCLEOTIDE SEQUENCE [LARGE SCALE GENOMIC DNA]</scope>
    <source>
        <strain evidence="23 24">SIID29052-01</strain>
    </source>
</reference>
<evidence type="ECO:0000256" key="6">
    <source>
        <dbReference type="ARBA" id="ARBA00022679"/>
    </source>
</evidence>
<dbReference type="SMART" id="SM00448">
    <property type="entry name" value="REC"/>
    <property type="match status" value="1"/>
</dbReference>
<keyword evidence="13" id="KW-0472">Membrane</keyword>
<dbReference type="AlphaFoldDB" id="A0A6V8LXV7"/>
<evidence type="ECO:0000256" key="11">
    <source>
        <dbReference type="ARBA" id="ARBA00022989"/>
    </source>
</evidence>
<dbReference type="PROSITE" id="PS50112">
    <property type="entry name" value="PAS"/>
    <property type="match status" value="1"/>
</dbReference>
<evidence type="ECO:0000259" key="18">
    <source>
        <dbReference type="PROSITE" id="PS50109"/>
    </source>
</evidence>
<dbReference type="InterPro" id="IPR036641">
    <property type="entry name" value="HPT_dom_sf"/>
</dbReference>
<keyword evidence="9" id="KW-0418">Kinase</keyword>
<feature type="modified residue" description="Phosphohistidine" evidence="16">
    <location>
        <position position="707"/>
    </location>
</feature>
<evidence type="ECO:0000313" key="24">
    <source>
        <dbReference type="Proteomes" id="UP000494245"/>
    </source>
</evidence>
<dbReference type="SMART" id="SM00388">
    <property type="entry name" value="HisKA"/>
    <property type="match status" value="1"/>
</dbReference>
<proteinExistence type="predicted"/>
<reference evidence="23 24" key="2">
    <citation type="submission" date="2020-05" db="EMBL/GenBank/DDBJ databases">
        <title>Draft genome sequence of Desulfovibrio sp. strainFSS-1.</title>
        <authorList>
            <person name="Shimoshige H."/>
            <person name="Kobayashi H."/>
            <person name="Maekawa T."/>
        </authorList>
    </citation>
    <scope>NUCLEOTIDE SEQUENCE [LARGE SCALE GENOMIC DNA]</scope>
    <source>
        <strain evidence="23 24">SIID29052-01</strain>
    </source>
</reference>
<comment type="caution">
    <text evidence="23">The sequence shown here is derived from an EMBL/GenBank/DDBJ whole genome shotgun (WGS) entry which is preliminary data.</text>
</comment>
<dbReference type="GO" id="GO:0005524">
    <property type="term" value="F:ATP binding"/>
    <property type="evidence" value="ECO:0007669"/>
    <property type="project" value="UniProtKB-KW"/>
</dbReference>
<evidence type="ECO:0000256" key="1">
    <source>
        <dbReference type="ARBA" id="ARBA00000085"/>
    </source>
</evidence>
<dbReference type="SMART" id="SM00387">
    <property type="entry name" value="HATPase_c"/>
    <property type="match status" value="1"/>
</dbReference>
<evidence type="ECO:0000259" key="21">
    <source>
        <dbReference type="PROSITE" id="PS50113"/>
    </source>
</evidence>
<dbReference type="GO" id="GO:0000155">
    <property type="term" value="F:phosphorelay sensor kinase activity"/>
    <property type="evidence" value="ECO:0007669"/>
    <property type="project" value="InterPro"/>
</dbReference>
<dbReference type="CDD" id="cd17546">
    <property type="entry name" value="REC_hyHK_CKI1_RcsC-like"/>
    <property type="match status" value="1"/>
</dbReference>
<comment type="subcellular location">
    <subcellularLocation>
        <location evidence="2">Cell membrane</location>
        <topology evidence="2">Multi-pass membrane protein</topology>
    </subcellularLocation>
</comment>
<dbReference type="InterPro" id="IPR003594">
    <property type="entry name" value="HATPase_dom"/>
</dbReference>
<dbReference type="Pfam" id="PF01627">
    <property type="entry name" value="Hpt"/>
    <property type="match status" value="1"/>
</dbReference>
<organism evidence="23 24">
    <name type="scientific">Fundidesulfovibrio magnetotacticus</name>
    <dbReference type="NCBI Taxonomy" id="2730080"/>
    <lineage>
        <taxon>Bacteria</taxon>
        <taxon>Pseudomonadati</taxon>
        <taxon>Thermodesulfobacteriota</taxon>
        <taxon>Desulfovibrionia</taxon>
        <taxon>Desulfovibrionales</taxon>
        <taxon>Desulfovibrionaceae</taxon>
        <taxon>Fundidesulfovibrio</taxon>
    </lineage>
</organism>
<dbReference type="Proteomes" id="UP000494245">
    <property type="component" value="Unassembled WGS sequence"/>
</dbReference>
<dbReference type="NCBIfam" id="TIGR00229">
    <property type="entry name" value="sensory_box"/>
    <property type="match status" value="1"/>
</dbReference>
<evidence type="ECO:0000256" key="9">
    <source>
        <dbReference type="ARBA" id="ARBA00022777"/>
    </source>
</evidence>
<feature type="domain" description="HPt" evidence="22">
    <location>
        <begin position="668"/>
        <end position="764"/>
    </location>
</feature>
<evidence type="ECO:0000256" key="5">
    <source>
        <dbReference type="ARBA" id="ARBA00022553"/>
    </source>
</evidence>
<dbReference type="CDD" id="cd00130">
    <property type="entry name" value="PAS"/>
    <property type="match status" value="1"/>
</dbReference>
<evidence type="ECO:0000256" key="15">
    <source>
        <dbReference type="ARBA" id="ARBA00068150"/>
    </source>
</evidence>
<keyword evidence="11" id="KW-1133">Transmembrane helix</keyword>
<dbReference type="GO" id="GO:0005886">
    <property type="term" value="C:plasma membrane"/>
    <property type="evidence" value="ECO:0007669"/>
    <property type="project" value="UniProtKB-SubCell"/>
</dbReference>
<dbReference type="InterPro" id="IPR036097">
    <property type="entry name" value="HisK_dim/P_sf"/>
</dbReference>
<keyword evidence="10" id="KW-0067">ATP-binding</keyword>
<comment type="catalytic activity">
    <reaction evidence="1">
        <text>ATP + protein L-histidine = ADP + protein N-phospho-L-histidine.</text>
        <dbReference type="EC" id="2.7.13.3"/>
    </reaction>
</comment>
<evidence type="ECO:0000313" key="23">
    <source>
        <dbReference type="EMBL" id="GFK94487.1"/>
    </source>
</evidence>
<dbReference type="PROSITE" id="PS50110">
    <property type="entry name" value="RESPONSE_REGULATORY"/>
    <property type="match status" value="1"/>
</dbReference>
<dbReference type="CDD" id="cd00088">
    <property type="entry name" value="HPT"/>
    <property type="match status" value="1"/>
</dbReference>
<evidence type="ECO:0000256" key="7">
    <source>
        <dbReference type="ARBA" id="ARBA00022692"/>
    </source>
</evidence>
<dbReference type="Pfam" id="PF00512">
    <property type="entry name" value="HisKA"/>
    <property type="match status" value="1"/>
</dbReference>
<dbReference type="Gene3D" id="3.30.565.10">
    <property type="entry name" value="Histidine kinase-like ATPase, C-terminal domain"/>
    <property type="match status" value="1"/>
</dbReference>
<dbReference type="InterPro" id="IPR008207">
    <property type="entry name" value="Sig_transdc_His_kin_Hpt_dom"/>
</dbReference>
<dbReference type="Gene3D" id="1.10.287.130">
    <property type="match status" value="1"/>
</dbReference>
<dbReference type="SMART" id="SM00091">
    <property type="entry name" value="PAS"/>
    <property type="match status" value="1"/>
</dbReference>
<comment type="subunit">
    <text evidence="14">At low DSF concentrations, interacts with RpfF.</text>
</comment>
<dbReference type="FunFam" id="1.10.287.130:FF:000002">
    <property type="entry name" value="Two-component osmosensing histidine kinase"/>
    <property type="match status" value="1"/>
</dbReference>
<dbReference type="CDD" id="cd16922">
    <property type="entry name" value="HATPase_EvgS-ArcB-TorS-like"/>
    <property type="match status" value="1"/>
</dbReference>
<evidence type="ECO:0000259" key="20">
    <source>
        <dbReference type="PROSITE" id="PS50112"/>
    </source>
</evidence>
<dbReference type="PROSITE" id="PS50109">
    <property type="entry name" value="HIS_KIN"/>
    <property type="match status" value="1"/>
</dbReference>
<evidence type="ECO:0000259" key="19">
    <source>
        <dbReference type="PROSITE" id="PS50110"/>
    </source>
</evidence>
<keyword evidence="6 23" id="KW-0808">Transferase</keyword>
<dbReference type="Gene3D" id="3.30.450.20">
    <property type="entry name" value="PAS domain"/>
    <property type="match status" value="2"/>
</dbReference>
<dbReference type="PANTHER" id="PTHR45339:SF1">
    <property type="entry name" value="HYBRID SIGNAL TRANSDUCTION HISTIDINE KINASE J"/>
    <property type="match status" value="1"/>
</dbReference>
<dbReference type="Pfam" id="PF02518">
    <property type="entry name" value="HATPase_c"/>
    <property type="match status" value="1"/>
</dbReference>
<keyword evidence="24" id="KW-1185">Reference proteome</keyword>
<dbReference type="PROSITE" id="PS50894">
    <property type="entry name" value="HPT"/>
    <property type="match status" value="1"/>
</dbReference>
<dbReference type="InterPro" id="IPR003661">
    <property type="entry name" value="HisK_dim/P_dom"/>
</dbReference>
<dbReference type="Pfam" id="PF13188">
    <property type="entry name" value="PAS_8"/>
    <property type="match status" value="1"/>
</dbReference>
<dbReference type="InterPro" id="IPR000014">
    <property type="entry name" value="PAS"/>
</dbReference>
<feature type="modified residue" description="4-aspartylphosphate" evidence="17">
    <location>
        <position position="568"/>
    </location>
</feature>
<evidence type="ECO:0000256" key="4">
    <source>
        <dbReference type="ARBA" id="ARBA00022475"/>
    </source>
</evidence>
<dbReference type="EMBL" id="BLTE01000010">
    <property type="protein sequence ID" value="GFK94487.1"/>
    <property type="molecule type" value="Genomic_DNA"/>
</dbReference>
<dbReference type="PRINTS" id="PR00344">
    <property type="entry name" value="BCTRLSENSOR"/>
</dbReference>
<dbReference type="SUPFAM" id="SSF55874">
    <property type="entry name" value="ATPase domain of HSP90 chaperone/DNA topoisomerase II/histidine kinase"/>
    <property type="match status" value="1"/>
</dbReference>
<sequence length="764" mass="82936">MLHHDFSKTRLSLLVIDASADFRLSLANRLLGLSRIDGDLHTAASVAEAWQILAMGSFDAVLAGLPLPPPSDSDPGELAAIFSGIQVVGFSDTGARLFLHPSLTDNVAMVLPRARLDNSLLEQAILAAVGKARLCRQLEAAQVGLIASEKRFQNVIDNNADGIVVVDLSGRIRFVNPSAEKLFGVPAYLLVGEPFGHALIPGGSMEIEMLTRDGELKTVEMRAVQSRWEGGEFVYLASLRDISSRKRLERDLTSMKEAAESANRAKSQFLANMSHEIRTPMNGILGMTELLLASELTRKQRYHLDMVRQSAASLMEILNDILDFSKIEAGKLELEEQVFDLHATIRSAIRIFTALAQDKGLDLGYSIAGDVPRRARGDSGRLRQIIVNLVGNAVKFTSQGDIRIKAGCLRLPCDAGPAEVLLSMEVADTGSGIAKSKLDTIFESFTQVDNSSTRKYYGTGLGLAICKHLVERMGGSIRVESEEGKGSVFSFEVRLRLVDDICPLPLPKPAPKPKIAPLTILLAEDNLINQLFATEILEQDGHKVVAVPNGALALETLSTTAVDVVLMDIQMPEMDGLEATRRIREGLAPGVPRDLPVIAMTAHALKGDRERFLNSGMDDYLSKPVGSEEIQAALHRVLSGRRGEQAGAPPPGSKLLNEAWLLEKARGNRDFLKKLFAVFVDQQPGKVEEMRAALAAGDLREVAFMAHTLKGGAATMGAEVLKDRAFELEKAAKAGDSELAGQELDALGDELLETMQAMREFMAR</sequence>
<evidence type="ECO:0000256" key="8">
    <source>
        <dbReference type="ARBA" id="ARBA00022741"/>
    </source>
</evidence>
<keyword evidence="12" id="KW-0902">Two-component regulatory system</keyword>